<dbReference type="SUPFAM" id="SSF51621">
    <property type="entry name" value="Phosphoenolpyruvate/pyruvate domain"/>
    <property type="match status" value="1"/>
</dbReference>
<dbReference type="HOGENOM" id="CLU_006557_2_0_10"/>
<sequence>MKTNEQVEKFRQIVKNKFQIYNSLFMSLPYDKMTNIGMLLPFLHEESKEGYENGKSPMEVMKHFFDSHTDLKTEEERIDLLFRIIQYVERQVVLFDSIEDSAFSTLNANTDPGTVRNLYEVASQQGKLHIIKEKMEHFGVKVVFTAHPTQFYSNSVQSILHDLNQAIKSDSVTNIDMLLQQLGMTSFINQEKPTPYDEAQSIIYYLRYVYYDTLGELYRDTKRVFDDAHINPHLFQLGFWPGGDRDGNPFVTSEITQRVSSELRLAILKCYYEHLKKLRKRITFPRVTEMLRLISERVYQNIFENKYDLTAGEFKKALQDIRHEVKENNNGLFIDKIDDLLGRIDLFGIYFASLDIRQNSKIHYKALEQIFEKEFCKDYHALGDDEKLNLLLNTSLHVNPEDYSDDIVQDTLKNIYQVKEIQKINGEKSIHRYIISDSSSIYDVLNVYALFKYCGYQGEDIKIDIVPLFETIEGFENAEATMKKLYNLSQYKEHLTRRSDRQFIMLGFSDGTKDAGYIKANWDIYTTKEVLTKVSDENDIKVIFFDGRGGPPARGGGKTHQFYASQGKSIANHQIELTIQGQTITSVFGTKDQATFNFEQLLTAGIENEIFPQDKINLKDWERDLLNELAGISYQKYKALKDHPLFVPYLEEVSTLKYYGRTNIGSRPSKRNDGQLVFEDLRAIPFVGSWSLLKQNVPGYFGVGTALQRLKEEGRLEDLKKLYRESMFFKTLIQNSMMSMSKTYFPLTYYLRNDKIFGEFWQILHNEYLLTHEMLLEIANYKSLMEEEPLSKSSIKMRENIVLPLLTIQQYALQKIKEENPHKETYEKIVTRALFGNINASRNSA</sequence>
<dbReference type="EMBL" id="CP007547">
    <property type="protein sequence ID" value="AIL45783.1"/>
    <property type="molecule type" value="Genomic_DNA"/>
</dbReference>
<dbReference type="InterPro" id="IPR021135">
    <property type="entry name" value="PEP_COase"/>
</dbReference>
<dbReference type="KEGG" id="eao:BD94_2008"/>
<dbReference type="GO" id="GO:0006099">
    <property type="term" value="P:tricarboxylic acid cycle"/>
    <property type="evidence" value="ECO:0007669"/>
    <property type="project" value="InterPro"/>
</dbReference>
<dbReference type="Proteomes" id="UP000028933">
    <property type="component" value="Chromosome"/>
</dbReference>
<accession>A0A077EGU4</accession>
<dbReference type="PANTHER" id="PTHR30523">
    <property type="entry name" value="PHOSPHOENOLPYRUVATE CARBOXYLASE"/>
    <property type="match status" value="1"/>
</dbReference>
<dbReference type="Pfam" id="PF00311">
    <property type="entry name" value="PEPcase"/>
    <property type="match status" value="2"/>
</dbReference>
<protein>
    <recommendedName>
        <fullName evidence="2">Phosphoenolpyruvate carboxylase</fullName>
    </recommendedName>
</protein>
<dbReference type="InterPro" id="IPR015813">
    <property type="entry name" value="Pyrv/PenolPyrv_kinase-like_dom"/>
</dbReference>
<dbReference type="STRING" id="1338011.BD94_2008"/>
<reference evidence="3" key="2">
    <citation type="journal article" date="2015" name="Genome Biol. Evol.">
        <title>Complete Genome Sequence and Transcriptomic Analysis of the Novel Pathogen Elizabethkingia anophelis in Response to Oxidative Stress.</title>
        <authorList>
            <person name="Li Y."/>
            <person name="Liu Y."/>
            <person name="Chew S.C."/>
            <person name="Tay M."/>
            <person name="Salido M.M."/>
            <person name="Teo J."/>
            <person name="Lauro F.M."/>
            <person name="Givskov M."/>
            <person name="Yang L."/>
        </authorList>
    </citation>
    <scope>NUCLEOTIDE SEQUENCE</scope>
    <source>
        <strain evidence="3">NUHP1</strain>
    </source>
</reference>
<name>A0A077EGU4_9FLAO</name>
<dbReference type="PRINTS" id="PR00150">
    <property type="entry name" value="PEPCARBXLASE"/>
</dbReference>
<dbReference type="PANTHER" id="PTHR30523:SF6">
    <property type="entry name" value="PHOSPHOENOLPYRUVATE CARBOXYLASE"/>
    <property type="match status" value="1"/>
</dbReference>
<reference evidence="3" key="1">
    <citation type="journal article" date="2013" name="Lancet">
        <title>First case of E anophelis outbreak in an intensive-care unit.</title>
        <authorList>
            <person name="Teo J."/>
            <person name="Tan S.Y."/>
            <person name="Tay M."/>
            <person name="Ding Y."/>
            <person name="Kjelleberg S."/>
            <person name="Givskov M."/>
            <person name="Lin R.T."/>
            <person name="Yang L."/>
        </authorList>
    </citation>
    <scope>NUCLEOTIDE SEQUENCE [LARGE SCALE GENOMIC DNA]</scope>
    <source>
        <strain evidence="3">NUHP1</strain>
    </source>
</reference>
<dbReference type="GO" id="GO:0015977">
    <property type="term" value="P:carbon fixation"/>
    <property type="evidence" value="ECO:0007669"/>
    <property type="project" value="InterPro"/>
</dbReference>
<comment type="function">
    <text evidence="1">Forms oxaloacetate, a four-carbon dicarboxylic acid source for the tricarboxylic acid cycle.</text>
</comment>
<dbReference type="GO" id="GO:0005829">
    <property type="term" value="C:cytosol"/>
    <property type="evidence" value="ECO:0007669"/>
    <property type="project" value="TreeGrafter"/>
</dbReference>
<dbReference type="AlphaFoldDB" id="A0A077EGU4"/>
<evidence type="ECO:0000313" key="3">
    <source>
        <dbReference type="EMBL" id="AIL45783.1"/>
    </source>
</evidence>
<keyword evidence="3" id="KW-0670">Pyruvate</keyword>
<dbReference type="RefSeq" id="WP_024564362.1">
    <property type="nucleotide sequence ID" value="NZ_CP007547.1"/>
</dbReference>
<evidence type="ECO:0000256" key="2">
    <source>
        <dbReference type="ARBA" id="ARBA00022419"/>
    </source>
</evidence>
<dbReference type="GO" id="GO:0008964">
    <property type="term" value="F:phosphoenolpyruvate carboxylase activity"/>
    <property type="evidence" value="ECO:0007669"/>
    <property type="project" value="InterPro"/>
</dbReference>
<evidence type="ECO:0000256" key="1">
    <source>
        <dbReference type="ARBA" id="ARBA00003670"/>
    </source>
</evidence>
<proteinExistence type="predicted"/>
<evidence type="ECO:0000313" key="4">
    <source>
        <dbReference type="Proteomes" id="UP000028933"/>
    </source>
</evidence>
<gene>
    <name evidence="3" type="ORF">BD94_2008</name>
</gene>
<dbReference type="eggNOG" id="COG2352">
    <property type="taxonomic scope" value="Bacteria"/>
</dbReference>
<organism evidence="3 4">
    <name type="scientific">Elizabethkingia anophelis NUHP1</name>
    <dbReference type="NCBI Taxonomy" id="1338011"/>
    <lineage>
        <taxon>Bacteria</taxon>
        <taxon>Pseudomonadati</taxon>
        <taxon>Bacteroidota</taxon>
        <taxon>Flavobacteriia</taxon>
        <taxon>Flavobacteriales</taxon>
        <taxon>Weeksellaceae</taxon>
        <taxon>Elizabethkingia</taxon>
    </lineage>
</organism>